<proteinExistence type="inferred from homology"/>
<name>A0A1H9J2G1_9GAMM</name>
<dbReference type="AlphaFoldDB" id="A0A1H9J2G1"/>
<keyword evidence="2" id="KW-0813">Transport</keyword>
<protein>
    <submittedName>
        <fullName evidence="7">Amino acid/amide ABC transporter ATP-binding protein 2, HAAT family (TC 3.A.1.4.-)</fullName>
    </submittedName>
</protein>
<dbReference type="InterPro" id="IPR003593">
    <property type="entry name" value="AAA+_ATPase"/>
</dbReference>
<dbReference type="SUPFAM" id="SSF52540">
    <property type="entry name" value="P-loop containing nucleoside triphosphate hydrolases"/>
    <property type="match status" value="1"/>
</dbReference>
<keyword evidence="4 7" id="KW-0067">ATP-binding</keyword>
<dbReference type="GO" id="GO:0015807">
    <property type="term" value="P:L-amino acid transport"/>
    <property type="evidence" value="ECO:0007669"/>
    <property type="project" value="TreeGrafter"/>
</dbReference>
<evidence type="ECO:0000256" key="1">
    <source>
        <dbReference type="ARBA" id="ARBA00005417"/>
    </source>
</evidence>
<dbReference type="OrthoDB" id="9776369at2"/>
<dbReference type="InterPro" id="IPR003439">
    <property type="entry name" value="ABC_transporter-like_ATP-bd"/>
</dbReference>
<accession>A0A1H9J2G1</accession>
<dbReference type="GO" id="GO:0015658">
    <property type="term" value="F:branched-chain amino acid transmembrane transporter activity"/>
    <property type="evidence" value="ECO:0007669"/>
    <property type="project" value="TreeGrafter"/>
</dbReference>
<keyword evidence="8" id="KW-1185">Reference proteome</keyword>
<dbReference type="InterPro" id="IPR027417">
    <property type="entry name" value="P-loop_NTPase"/>
</dbReference>
<evidence type="ECO:0000259" key="6">
    <source>
        <dbReference type="PROSITE" id="PS50893"/>
    </source>
</evidence>
<dbReference type="Pfam" id="PF00005">
    <property type="entry name" value="ABC_tran"/>
    <property type="match status" value="1"/>
</dbReference>
<evidence type="ECO:0000256" key="3">
    <source>
        <dbReference type="ARBA" id="ARBA00022741"/>
    </source>
</evidence>
<dbReference type="GO" id="GO:0005524">
    <property type="term" value="F:ATP binding"/>
    <property type="evidence" value="ECO:0007669"/>
    <property type="project" value="UniProtKB-KW"/>
</dbReference>
<dbReference type="SMART" id="SM00382">
    <property type="entry name" value="AAA"/>
    <property type="match status" value="1"/>
</dbReference>
<dbReference type="InterPro" id="IPR017871">
    <property type="entry name" value="ABC_transporter-like_CS"/>
</dbReference>
<dbReference type="Gene3D" id="3.40.50.300">
    <property type="entry name" value="P-loop containing nucleotide triphosphate hydrolases"/>
    <property type="match status" value="1"/>
</dbReference>
<evidence type="ECO:0000256" key="4">
    <source>
        <dbReference type="ARBA" id="ARBA00022840"/>
    </source>
</evidence>
<dbReference type="PROSITE" id="PS50893">
    <property type="entry name" value="ABC_TRANSPORTER_2"/>
    <property type="match status" value="1"/>
</dbReference>
<evidence type="ECO:0000256" key="2">
    <source>
        <dbReference type="ARBA" id="ARBA00022448"/>
    </source>
</evidence>
<keyword evidence="5" id="KW-0029">Amino-acid transport</keyword>
<evidence type="ECO:0000313" key="8">
    <source>
        <dbReference type="Proteomes" id="UP000198749"/>
    </source>
</evidence>
<reference evidence="8" key="1">
    <citation type="submission" date="2016-10" db="EMBL/GenBank/DDBJ databases">
        <authorList>
            <person name="Varghese N."/>
            <person name="Submissions S."/>
        </authorList>
    </citation>
    <scope>NUCLEOTIDE SEQUENCE [LARGE SCALE GENOMIC DNA]</scope>
    <source>
        <strain evidence="8">DSM 18887</strain>
    </source>
</reference>
<dbReference type="EMBL" id="FOGB01000008">
    <property type="protein sequence ID" value="SEQ80966.1"/>
    <property type="molecule type" value="Genomic_DNA"/>
</dbReference>
<sequence>MLEVNSLSAYYGLFQALFDVDLRVEEGECISLIGANGAGKTTLMRALVGALKVDSASVLFEGQPVGGQSERQQLARGVTLVPEGRRLFPSLTVRENIELAQHHGRPGKWDAELLFQELPALAEVQNRMSTELSGGQQQLVAISRALVTNPRLLLCDEISLGLSPYAVDEVYRLLNRARKDGMSVVLVEQNVQRALAEADRFYCIQKGRVVLDGPAADADHHAVANAYFGV</sequence>
<dbReference type="PANTHER" id="PTHR43820">
    <property type="entry name" value="HIGH-AFFINITY BRANCHED-CHAIN AMINO ACID TRANSPORT ATP-BINDING PROTEIN LIVF"/>
    <property type="match status" value="1"/>
</dbReference>
<dbReference type="PROSITE" id="PS00211">
    <property type="entry name" value="ABC_TRANSPORTER_1"/>
    <property type="match status" value="1"/>
</dbReference>
<dbReference type="CDD" id="cd03224">
    <property type="entry name" value="ABC_TM1139_LivF_branched"/>
    <property type="match status" value="1"/>
</dbReference>
<comment type="similarity">
    <text evidence="1">Belongs to the ABC transporter superfamily.</text>
</comment>
<dbReference type="RefSeq" id="WP_091359666.1">
    <property type="nucleotide sequence ID" value="NZ_AP025284.1"/>
</dbReference>
<dbReference type="Proteomes" id="UP000198749">
    <property type="component" value="Unassembled WGS sequence"/>
</dbReference>
<evidence type="ECO:0000313" key="7">
    <source>
        <dbReference type="EMBL" id="SEQ80966.1"/>
    </source>
</evidence>
<dbReference type="InterPro" id="IPR052156">
    <property type="entry name" value="BCAA_Transport_ATP-bd_LivF"/>
</dbReference>
<evidence type="ECO:0000256" key="5">
    <source>
        <dbReference type="ARBA" id="ARBA00022970"/>
    </source>
</evidence>
<feature type="domain" description="ABC transporter" evidence="6">
    <location>
        <begin position="2"/>
        <end position="230"/>
    </location>
</feature>
<dbReference type="GO" id="GO:0016887">
    <property type="term" value="F:ATP hydrolysis activity"/>
    <property type="evidence" value="ECO:0007669"/>
    <property type="project" value="InterPro"/>
</dbReference>
<dbReference type="STRING" id="355243.SAMN03080615_02837"/>
<keyword evidence="3" id="KW-0547">Nucleotide-binding</keyword>
<gene>
    <name evidence="7" type="ORF">SAMN03080615_02837</name>
</gene>
<dbReference type="PANTHER" id="PTHR43820:SF5">
    <property type="entry name" value="HIGH-AFFINITY BRANCHED-CHAIN AMINO ACID TRANSPORT ATP-BINDING PROTEIN"/>
    <property type="match status" value="1"/>
</dbReference>
<organism evidence="7 8">
    <name type="scientific">Amphritea atlantica</name>
    <dbReference type="NCBI Taxonomy" id="355243"/>
    <lineage>
        <taxon>Bacteria</taxon>
        <taxon>Pseudomonadati</taxon>
        <taxon>Pseudomonadota</taxon>
        <taxon>Gammaproteobacteria</taxon>
        <taxon>Oceanospirillales</taxon>
        <taxon>Oceanospirillaceae</taxon>
        <taxon>Amphritea</taxon>
    </lineage>
</organism>